<dbReference type="RefSeq" id="WP_135782524.1">
    <property type="nucleotide sequence ID" value="NZ_MRXY01000007.1"/>
</dbReference>
<name>A0A4Z1DU83_9STRE</name>
<sequence length="95" mass="11354">MRCSQQVLDMLQQAVTGQIDNFWDFSFKFNALLGENEEFAEAWYNENPEMFDALNDFELMMFLEEHDPRDKQGFINFLTPYCERAKQLANIERDI</sequence>
<comment type="caution">
    <text evidence="1">The sequence shown here is derived from an EMBL/GenBank/DDBJ whole genome shotgun (WGS) entry which is preliminary data.</text>
</comment>
<evidence type="ECO:0000313" key="1">
    <source>
        <dbReference type="EMBL" id="TGN92203.1"/>
    </source>
</evidence>
<dbReference type="Proteomes" id="UP000297986">
    <property type="component" value="Unassembled WGS sequence"/>
</dbReference>
<protein>
    <submittedName>
        <fullName evidence="1">Uncharacterized protein</fullName>
    </submittedName>
</protein>
<evidence type="ECO:0000313" key="2">
    <source>
        <dbReference type="Proteomes" id="UP000297986"/>
    </source>
</evidence>
<dbReference type="AlphaFoldDB" id="A0A4Z1DU83"/>
<proteinExistence type="predicted"/>
<organism evidence="1 2">
    <name type="scientific">Streptococcus rubneri</name>
    <dbReference type="NCBI Taxonomy" id="1234680"/>
    <lineage>
        <taxon>Bacteria</taxon>
        <taxon>Bacillati</taxon>
        <taxon>Bacillota</taxon>
        <taxon>Bacilli</taxon>
        <taxon>Lactobacillales</taxon>
        <taxon>Streptococcaceae</taxon>
        <taxon>Streptococcus</taxon>
    </lineage>
</organism>
<reference evidence="1 2" key="1">
    <citation type="submission" date="2019-04" db="EMBL/GenBank/DDBJ databases">
        <title>Genome sequencing of Streptococcus rubneri DSM 26920(T).</title>
        <authorList>
            <person name="Kook J.-K."/>
            <person name="Park S.-N."/>
            <person name="Lim Y.K."/>
        </authorList>
    </citation>
    <scope>NUCLEOTIDE SEQUENCE [LARGE SCALE GENOMIC DNA]</scope>
    <source>
        <strain evidence="1 2">DSM 26920</strain>
    </source>
</reference>
<dbReference type="EMBL" id="SRRP01000001">
    <property type="protein sequence ID" value="TGN92203.1"/>
    <property type="molecule type" value="Genomic_DNA"/>
</dbReference>
<accession>A0A4Z1DU83</accession>
<keyword evidence="2" id="KW-1185">Reference proteome</keyword>
<dbReference type="OrthoDB" id="2223296at2"/>
<gene>
    <name evidence="1" type="ORF">E5S68_04495</name>
</gene>